<keyword evidence="2" id="KW-0732">Signal</keyword>
<gene>
    <name evidence="3" type="ORF">F8144_26225</name>
</gene>
<evidence type="ECO:0000256" key="1">
    <source>
        <dbReference type="SAM" id="MobiDB-lite"/>
    </source>
</evidence>
<protein>
    <recommendedName>
        <fullName evidence="5">Sensor domain-containing protein</fullName>
    </recommendedName>
</protein>
<sequence>MRTTAGAGTAGCVAALAALLAGCADPATRPDPQRIADSAVHSDPQPTATSDIPSAAPSTAPGVDGKADPDRVFTEADLKAALLPAKAFGERARETGTFLGGFDRGYGRGDWSGCAAARDLREEQFAFRGTSATRSVSLAPGSEDGEHVTVTLVSIPTGRAERYLEIRRQLNKTCPDVTVDTDAAPVQEIHEARGLPALGDEALLEISRRTGSDVGYDDAAPSCTVDVRVGGVLVMVDTSTGSDPDDSVSFAANVARRVRSALYRTDG</sequence>
<dbReference type="RefSeq" id="WP_151471969.1">
    <property type="nucleotide sequence ID" value="NZ_WBKG01000024.1"/>
</dbReference>
<feature type="region of interest" description="Disordered" evidence="1">
    <location>
        <begin position="27"/>
        <end position="69"/>
    </location>
</feature>
<keyword evidence="4" id="KW-1185">Reference proteome</keyword>
<dbReference type="AlphaFoldDB" id="A0A7J5DBA2"/>
<evidence type="ECO:0008006" key="5">
    <source>
        <dbReference type="Google" id="ProtNLM"/>
    </source>
</evidence>
<reference evidence="3 4" key="1">
    <citation type="submission" date="2019-09" db="EMBL/GenBank/DDBJ databases">
        <title>Isolation and identification of active actinomycetes.</title>
        <authorList>
            <person name="Yu Z."/>
            <person name="Han C."/>
            <person name="Yu B."/>
        </authorList>
    </citation>
    <scope>NUCLEOTIDE SEQUENCE [LARGE SCALE GENOMIC DNA]</scope>
    <source>
        <strain evidence="3 4">NEAU-H2</strain>
    </source>
</reference>
<evidence type="ECO:0000313" key="4">
    <source>
        <dbReference type="Proteomes" id="UP000442990"/>
    </source>
</evidence>
<proteinExistence type="predicted"/>
<evidence type="ECO:0000256" key="2">
    <source>
        <dbReference type="SAM" id="SignalP"/>
    </source>
</evidence>
<feature type="signal peptide" evidence="2">
    <location>
        <begin position="1"/>
        <end position="23"/>
    </location>
</feature>
<comment type="caution">
    <text evidence="3">The sequence shown here is derived from an EMBL/GenBank/DDBJ whole genome shotgun (WGS) entry which is preliminary data.</text>
</comment>
<name>A0A7J5DBA2_9ACTN</name>
<dbReference type="PROSITE" id="PS51257">
    <property type="entry name" value="PROKAR_LIPOPROTEIN"/>
    <property type="match status" value="1"/>
</dbReference>
<feature type="chain" id="PRO_5039041870" description="Sensor domain-containing protein" evidence="2">
    <location>
        <begin position="24"/>
        <end position="267"/>
    </location>
</feature>
<organism evidence="3 4">
    <name type="scientific">Streptomyces triticiradicis</name>
    <dbReference type="NCBI Taxonomy" id="2651189"/>
    <lineage>
        <taxon>Bacteria</taxon>
        <taxon>Bacillati</taxon>
        <taxon>Actinomycetota</taxon>
        <taxon>Actinomycetes</taxon>
        <taxon>Kitasatosporales</taxon>
        <taxon>Streptomycetaceae</taxon>
        <taxon>Streptomyces</taxon>
    </lineage>
</organism>
<dbReference type="Proteomes" id="UP000442990">
    <property type="component" value="Unassembled WGS sequence"/>
</dbReference>
<accession>A0A7J5DBA2</accession>
<evidence type="ECO:0000313" key="3">
    <source>
        <dbReference type="EMBL" id="KAB1985770.1"/>
    </source>
</evidence>
<dbReference type="EMBL" id="WBKG01000024">
    <property type="protein sequence ID" value="KAB1985770.1"/>
    <property type="molecule type" value="Genomic_DNA"/>
</dbReference>